<keyword evidence="3" id="KW-1185">Reference proteome</keyword>
<organism evidence="2 3">
    <name type="scientific">Mesoterricola silvestris</name>
    <dbReference type="NCBI Taxonomy" id="2927979"/>
    <lineage>
        <taxon>Bacteria</taxon>
        <taxon>Pseudomonadati</taxon>
        <taxon>Acidobacteriota</taxon>
        <taxon>Holophagae</taxon>
        <taxon>Holophagales</taxon>
        <taxon>Holophagaceae</taxon>
        <taxon>Mesoterricola</taxon>
    </lineage>
</organism>
<dbReference type="Gene3D" id="3.10.450.590">
    <property type="match status" value="1"/>
</dbReference>
<dbReference type="KEGG" id="msil:METEAL_34220"/>
<accession>A0AA48H1E1</accession>
<name>A0AA48H1E1_9BACT</name>
<gene>
    <name evidence="2" type="ORF">METEAL_34220</name>
</gene>
<sequence length="201" mass="22398">MRCSKCESLNLEDATTCFNCGEILPRSPHPYEAPAADLTSGPRKGFRAIWILWGCGGLVVAFLLLLASCFLMVKGGLQAGDREFAPAVESYLAKVRAGDYHGAYKDFGEELHSAVKEENYLALEKGFQEKLGPLKEKKPQFVQIGSDLKGKWGRIVYTCEFENAKGTISFSLRKKGDSWSIVEIRYDSPLFLEYLKAKEPS</sequence>
<keyword evidence="1" id="KW-1133">Transmembrane helix</keyword>
<evidence type="ECO:0000313" key="3">
    <source>
        <dbReference type="Proteomes" id="UP001238179"/>
    </source>
</evidence>
<dbReference type="EMBL" id="AP027080">
    <property type="protein sequence ID" value="BDU74248.1"/>
    <property type="molecule type" value="Genomic_DNA"/>
</dbReference>
<dbReference type="Proteomes" id="UP001238179">
    <property type="component" value="Chromosome"/>
</dbReference>
<proteinExistence type="predicted"/>
<dbReference type="AlphaFoldDB" id="A0AA48H1E1"/>
<reference evidence="3" key="1">
    <citation type="journal article" date="2023" name="Int. J. Syst. Evol. Microbiol.">
        <title>Mesoterricola silvestris gen. nov., sp. nov., Mesoterricola sediminis sp. nov., Geothrix oryzae sp. nov., Geothrix edaphica sp. nov., Geothrix rubra sp. nov., and Geothrix limicola sp. nov., six novel members of Acidobacteriota isolated from soils.</title>
        <authorList>
            <person name="Itoh H."/>
            <person name="Sugisawa Y."/>
            <person name="Mise K."/>
            <person name="Xu Z."/>
            <person name="Kuniyasu M."/>
            <person name="Ushijima N."/>
            <person name="Kawano K."/>
            <person name="Kobayashi E."/>
            <person name="Shiratori Y."/>
            <person name="Masuda Y."/>
            <person name="Senoo K."/>
        </authorList>
    </citation>
    <scope>NUCLEOTIDE SEQUENCE [LARGE SCALE GENOMIC DNA]</scope>
    <source>
        <strain evidence="3">W79</strain>
    </source>
</reference>
<evidence type="ECO:0000313" key="2">
    <source>
        <dbReference type="EMBL" id="BDU74248.1"/>
    </source>
</evidence>
<evidence type="ECO:0000256" key="1">
    <source>
        <dbReference type="SAM" id="Phobius"/>
    </source>
</evidence>
<protein>
    <submittedName>
        <fullName evidence="2">Uncharacterized protein</fullName>
    </submittedName>
</protein>
<dbReference type="RefSeq" id="WP_316412923.1">
    <property type="nucleotide sequence ID" value="NZ_AP027080.1"/>
</dbReference>
<keyword evidence="1" id="KW-0472">Membrane</keyword>
<feature type="transmembrane region" description="Helical" evidence="1">
    <location>
        <begin position="48"/>
        <end position="73"/>
    </location>
</feature>
<keyword evidence="1" id="KW-0812">Transmembrane</keyword>